<evidence type="ECO:0000313" key="1">
    <source>
        <dbReference type="EMBL" id="KAJ9049123.1"/>
    </source>
</evidence>
<organism evidence="1 2">
    <name type="scientific">Entomophthora muscae</name>
    <dbReference type="NCBI Taxonomy" id="34485"/>
    <lineage>
        <taxon>Eukaryota</taxon>
        <taxon>Fungi</taxon>
        <taxon>Fungi incertae sedis</taxon>
        <taxon>Zoopagomycota</taxon>
        <taxon>Entomophthoromycotina</taxon>
        <taxon>Entomophthoromycetes</taxon>
        <taxon>Entomophthorales</taxon>
        <taxon>Entomophthoraceae</taxon>
        <taxon>Entomophthora</taxon>
    </lineage>
</organism>
<accession>A0ACC2RGA6</accession>
<evidence type="ECO:0000313" key="2">
    <source>
        <dbReference type="Proteomes" id="UP001165960"/>
    </source>
</evidence>
<gene>
    <name evidence="1" type="ORF">DSO57_1027909</name>
</gene>
<protein>
    <submittedName>
        <fullName evidence="1">Uncharacterized protein</fullName>
    </submittedName>
</protein>
<comment type="caution">
    <text evidence="1">The sequence shown here is derived from an EMBL/GenBank/DDBJ whole genome shotgun (WGS) entry which is preliminary data.</text>
</comment>
<sequence>MSVLRKYNRDRISWCLFNYTTMRMQVTPLGAGQDVGRSCILLTMGGKNIMLDCGVHAGYNDERRFPDFSYISKTKDYTGKLDCVLISHFHSDHCGALPYFTEIEGYNGPIFMTHPTKAICPILMEDFRRVSVEKKGLRDTYSSEDIKNCMKKVTTLNLKQTLVVEKGFEITSYYAGHVLGAVMFHIRVGDLSAVYTGDYNMTPDRHLGSAWIDKLKPDVLITESTYATMIRESKRTRERALLKNIHYCVTNGGKVLIPVFALGRAQELFILIETYWDRMGLSNVPIYFQAGLTMKANDYYKLFINWTNQKIKDTFVQRNMFDYKYIKPYDRSYLETPGPMVIFATPAMLNAGASLDILKRLAPDPKNMVLMPGFCEANTIGAKVLAGHTVIDLDSNTKLHVNLQVKLLSFSAHADAKGIMQMIRQVEPKHVILVHGEKSRMNILRSRVMGELGIPCFDPANGTTVKIQCSQAIPIEISQALLEATLLDASDKLPTLDGASTSLKSMVPSREIPIKGVLVMKSANQAIRFLTAREAASQCEPPIEAQELFYQYNIRFNSFILQAKFKPLVAKFPSFSALALHLIHLAVKHHLQNPSRLETGPGHVRFRSVEFLIPPPQEEDSHVIMNWAYVDEDMAANLLSVAKAALR</sequence>
<dbReference type="EMBL" id="QTSX02007273">
    <property type="protein sequence ID" value="KAJ9049123.1"/>
    <property type="molecule type" value="Genomic_DNA"/>
</dbReference>
<dbReference type="Proteomes" id="UP001165960">
    <property type="component" value="Unassembled WGS sequence"/>
</dbReference>
<reference evidence="1" key="1">
    <citation type="submission" date="2022-04" db="EMBL/GenBank/DDBJ databases">
        <title>Genome of the entomopathogenic fungus Entomophthora muscae.</title>
        <authorList>
            <person name="Elya C."/>
            <person name="Lovett B.R."/>
            <person name="Lee E."/>
            <person name="Macias A.M."/>
            <person name="Hajek A.E."/>
            <person name="De Bivort B.L."/>
            <person name="Kasson M.T."/>
            <person name="De Fine Licht H.H."/>
            <person name="Stajich J.E."/>
        </authorList>
    </citation>
    <scope>NUCLEOTIDE SEQUENCE</scope>
    <source>
        <strain evidence="1">Berkeley</strain>
    </source>
</reference>
<name>A0ACC2RGA6_9FUNG</name>
<proteinExistence type="predicted"/>
<keyword evidence="2" id="KW-1185">Reference proteome</keyword>